<evidence type="ECO:0000313" key="3">
    <source>
        <dbReference type="Proteomes" id="UP000499080"/>
    </source>
</evidence>
<protein>
    <submittedName>
        <fullName evidence="2">Uncharacterized protein</fullName>
    </submittedName>
</protein>
<evidence type="ECO:0000256" key="1">
    <source>
        <dbReference type="SAM" id="MobiDB-lite"/>
    </source>
</evidence>
<feature type="compositionally biased region" description="Low complexity" evidence="1">
    <location>
        <begin position="88"/>
        <end position="99"/>
    </location>
</feature>
<proteinExistence type="predicted"/>
<dbReference type="AlphaFoldDB" id="A0A4Y2PGH8"/>
<keyword evidence="3" id="KW-1185">Reference proteome</keyword>
<gene>
    <name evidence="2" type="ORF">AVEN_245109_1</name>
</gene>
<comment type="caution">
    <text evidence="2">The sequence shown here is derived from an EMBL/GenBank/DDBJ whole genome shotgun (WGS) entry which is preliminary data.</text>
</comment>
<feature type="compositionally biased region" description="Low complexity" evidence="1">
    <location>
        <begin position="9"/>
        <end position="20"/>
    </location>
</feature>
<name>A0A4Y2PGH8_ARAVE</name>
<sequence>MDRTPPHVPVLQSLQLPQQLDGDGTLTKDINTTEHPELGARTAPCRQKKSFNDKQKTKLLRPTEASGKLNNDVYRSSGTEVGVLTVITGHGPTPPEGGTYHQRRK</sequence>
<dbReference type="Proteomes" id="UP000499080">
    <property type="component" value="Unassembled WGS sequence"/>
</dbReference>
<dbReference type="EMBL" id="BGPR01011235">
    <property type="protein sequence ID" value="GBN50301.1"/>
    <property type="molecule type" value="Genomic_DNA"/>
</dbReference>
<organism evidence="2 3">
    <name type="scientific">Araneus ventricosus</name>
    <name type="common">Orbweaver spider</name>
    <name type="synonym">Epeira ventricosa</name>
    <dbReference type="NCBI Taxonomy" id="182803"/>
    <lineage>
        <taxon>Eukaryota</taxon>
        <taxon>Metazoa</taxon>
        <taxon>Ecdysozoa</taxon>
        <taxon>Arthropoda</taxon>
        <taxon>Chelicerata</taxon>
        <taxon>Arachnida</taxon>
        <taxon>Araneae</taxon>
        <taxon>Araneomorphae</taxon>
        <taxon>Entelegynae</taxon>
        <taxon>Araneoidea</taxon>
        <taxon>Araneidae</taxon>
        <taxon>Araneus</taxon>
    </lineage>
</organism>
<accession>A0A4Y2PGH8</accession>
<evidence type="ECO:0000313" key="2">
    <source>
        <dbReference type="EMBL" id="GBN50301.1"/>
    </source>
</evidence>
<feature type="region of interest" description="Disordered" evidence="1">
    <location>
        <begin position="1"/>
        <end position="105"/>
    </location>
</feature>
<reference evidence="2 3" key="1">
    <citation type="journal article" date="2019" name="Sci. Rep.">
        <title>Orb-weaving spider Araneus ventricosus genome elucidates the spidroin gene catalogue.</title>
        <authorList>
            <person name="Kono N."/>
            <person name="Nakamura H."/>
            <person name="Ohtoshi R."/>
            <person name="Moran D.A.P."/>
            <person name="Shinohara A."/>
            <person name="Yoshida Y."/>
            <person name="Fujiwara M."/>
            <person name="Mori M."/>
            <person name="Tomita M."/>
            <person name="Arakawa K."/>
        </authorList>
    </citation>
    <scope>NUCLEOTIDE SEQUENCE [LARGE SCALE GENOMIC DNA]</scope>
</reference>